<keyword evidence="7" id="KW-0965">Cell junction</keyword>
<accession>A0A5B7JWC5</accession>
<comment type="subcellular location">
    <subcellularLocation>
        <location evidence="1">Cell junction</location>
        <location evidence="1">Gap junction</location>
    </subcellularLocation>
    <subcellularLocation>
        <location evidence="2">Cell membrane</location>
        <topology evidence="2">Multi-pass membrane protein</topology>
    </subcellularLocation>
</comment>
<evidence type="ECO:0000256" key="7">
    <source>
        <dbReference type="ARBA" id="ARBA00022949"/>
    </source>
</evidence>
<keyword evidence="15" id="KW-1185">Reference proteome</keyword>
<evidence type="ECO:0000256" key="8">
    <source>
        <dbReference type="ARBA" id="ARBA00022989"/>
    </source>
</evidence>
<dbReference type="GO" id="GO:0034220">
    <property type="term" value="P:monoatomic ion transmembrane transport"/>
    <property type="evidence" value="ECO:0007669"/>
    <property type="project" value="UniProtKB-KW"/>
</dbReference>
<evidence type="ECO:0000256" key="13">
    <source>
        <dbReference type="SAM" id="Phobius"/>
    </source>
</evidence>
<keyword evidence="5 13" id="KW-0812">Transmembrane</keyword>
<dbReference type="GO" id="GO:0005921">
    <property type="term" value="C:gap junction"/>
    <property type="evidence" value="ECO:0007669"/>
    <property type="project" value="UniProtKB-SubCell"/>
</dbReference>
<feature type="region of interest" description="Disordered" evidence="12">
    <location>
        <begin position="68"/>
        <end position="142"/>
    </location>
</feature>
<evidence type="ECO:0000313" key="15">
    <source>
        <dbReference type="Proteomes" id="UP000324222"/>
    </source>
</evidence>
<evidence type="ECO:0000256" key="12">
    <source>
        <dbReference type="SAM" id="MobiDB-lite"/>
    </source>
</evidence>
<evidence type="ECO:0000256" key="5">
    <source>
        <dbReference type="ARBA" id="ARBA00022692"/>
    </source>
</evidence>
<comment type="caution">
    <text evidence="14">The sequence shown here is derived from an EMBL/GenBank/DDBJ whole genome shotgun (WGS) entry which is preliminary data.</text>
</comment>
<dbReference type="GO" id="GO:0005886">
    <property type="term" value="C:plasma membrane"/>
    <property type="evidence" value="ECO:0007669"/>
    <property type="project" value="UniProtKB-SubCell"/>
</dbReference>
<reference evidence="14 15" key="1">
    <citation type="submission" date="2019-05" db="EMBL/GenBank/DDBJ databases">
        <title>Another draft genome of Portunus trituberculatus and its Hox gene families provides insights of decapod evolution.</title>
        <authorList>
            <person name="Jeong J.-H."/>
            <person name="Song I."/>
            <person name="Kim S."/>
            <person name="Choi T."/>
            <person name="Kim D."/>
            <person name="Ryu S."/>
            <person name="Kim W."/>
        </authorList>
    </citation>
    <scope>NUCLEOTIDE SEQUENCE [LARGE SCALE GENOMIC DNA]</scope>
    <source>
        <tissue evidence="14">Muscle</tissue>
    </source>
</reference>
<keyword evidence="9" id="KW-0406">Ion transport</keyword>
<protein>
    <submittedName>
        <fullName evidence="14">Innexin inx2</fullName>
    </submittedName>
</protein>
<evidence type="ECO:0000256" key="11">
    <source>
        <dbReference type="ARBA" id="ARBA00023303"/>
    </source>
</evidence>
<dbReference type="OrthoDB" id="5867527at2759"/>
<gene>
    <name evidence="14" type="primary">inx2_8</name>
    <name evidence="14" type="ORF">E2C01_094535</name>
</gene>
<keyword evidence="4" id="KW-1003">Cell membrane</keyword>
<evidence type="ECO:0000256" key="2">
    <source>
        <dbReference type="ARBA" id="ARBA00004651"/>
    </source>
</evidence>
<keyword evidence="6" id="KW-0303">Gap junction</keyword>
<organism evidence="14 15">
    <name type="scientific">Portunus trituberculatus</name>
    <name type="common">Swimming crab</name>
    <name type="synonym">Neptunus trituberculatus</name>
    <dbReference type="NCBI Taxonomy" id="210409"/>
    <lineage>
        <taxon>Eukaryota</taxon>
        <taxon>Metazoa</taxon>
        <taxon>Ecdysozoa</taxon>
        <taxon>Arthropoda</taxon>
        <taxon>Crustacea</taxon>
        <taxon>Multicrustacea</taxon>
        <taxon>Malacostraca</taxon>
        <taxon>Eumalacostraca</taxon>
        <taxon>Eucarida</taxon>
        <taxon>Decapoda</taxon>
        <taxon>Pleocyemata</taxon>
        <taxon>Brachyura</taxon>
        <taxon>Eubrachyura</taxon>
        <taxon>Portunoidea</taxon>
        <taxon>Portunidae</taxon>
        <taxon>Portuninae</taxon>
        <taxon>Portunus</taxon>
    </lineage>
</organism>
<evidence type="ECO:0000256" key="3">
    <source>
        <dbReference type="ARBA" id="ARBA00022448"/>
    </source>
</evidence>
<feature type="transmembrane region" description="Helical" evidence="13">
    <location>
        <begin position="27"/>
        <end position="48"/>
    </location>
</feature>
<feature type="region of interest" description="Disordered" evidence="12">
    <location>
        <begin position="201"/>
        <end position="223"/>
    </location>
</feature>
<proteinExistence type="predicted"/>
<name>A0A5B7JWC5_PORTR</name>
<feature type="compositionally biased region" description="Basic residues" evidence="12">
    <location>
        <begin position="111"/>
        <end position="124"/>
    </location>
</feature>
<dbReference type="Pfam" id="PF00876">
    <property type="entry name" value="Innexin"/>
    <property type="match status" value="1"/>
</dbReference>
<evidence type="ECO:0000256" key="6">
    <source>
        <dbReference type="ARBA" id="ARBA00022868"/>
    </source>
</evidence>
<evidence type="ECO:0000256" key="9">
    <source>
        <dbReference type="ARBA" id="ARBA00023065"/>
    </source>
</evidence>
<evidence type="ECO:0000256" key="1">
    <source>
        <dbReference type="ARBA" id="ARBA00004610"/>
    </source>
</evidence>
<evidence type="ECO:0000256" key="4">
    <source>
        <dbReference type="ARBA" id="ARBA00022475"/>
    </source>
</evidence>
<dbReference type="AlphaFoldDB" id="A0A5B7JWC5"/>
<keyword evidence="8 13" id="KW-1133">Transmembrane helix</keyword>
<dbReference type="EMBL" id="VSRR010117092">
    <property type="protein sequence ID" value="MPC99139.1"/>
    <property type="molecule type" value="Genomic_DNA"/>
</dbReference>
<keyword evidence="10 13" id="KW-0472">Membrane</keyword>
<dbReference type="InterPro" id="IPR000990">
    <property type="entry name" value="Innexin"/>
</dbReference>
<sequence length="223" mass="25621">MGLCSAFVRLVSDSALARVSPPQIYLFLWVWLVLLTTLTSLWMLYRLLTILLPPLRLYLLKVSPSRLPSTVTTTQPHSPTPFPTPTLTETDTDRQRDRDEDRDNQIEANTNHHHHHHLSNKHRNKENSPKESHKLRIQGRTPDLHLPSLVHLQVRVSPSVSHDVEAIMRTASFSDWLLLVNLARNMEQSVFSEFIREFAAEDSRTSSPGTDQDNDTEKTHLKL</sequence>
<feature type="compositionally biased region" description="Basic and acidic residues" evidence="12">
    <location>
        <begin position="91"/>
        <end position="105"/>
    </location>
</feature>
<dbReference type="Proteomes" id="UP000324222">
    <property type="component" value="Unassembled WGS sequence"/>
</dbReference>
<feature type="compositionally biased region" description="Basic and acidic residues" evidence="12">
    <location>
        <begin position="125"/>
        <end position="134"/>
    </location>
</feature>
<evidence type="ECO:0000313" key="14">
    <source>
        <dbReference type="EMBL" id="MPC99139.1"/>
    </source>
</evidence>
<keyword evidence="11" id="KW-0407">Ion channel</keyword>
<evidence type="ECO:0000256" key="10">
    <source>
        <dbReference type="ARBA" id="ARBA00023136"/>
    </source>
</evidence>
<keyword evidence="3" id="KW-0813">Transport</keyword>